<comment type="caution">
    <text evidence="3">The sequence shown here is derived from an EMBL/GenBank/DDBJ whole genome shotgun (WGS) entry which is preliminary data.</text>
</comment>
<protein>
    <recommendedName>
        <fullName evidence="2">Bacterial Ig-like domain-containing protein</fullName>
    </recommendedName>
</protein>
<dbReference type="RefSeq" id="WP_265281882.1">
    <property type="nucleotide sequence ID" value="NZ_QZCW01000001.1"/>
</dbReference>
<sequence>MSRLTDSSGNKGNSRAVSGIRYDINTTVSRTRPGASIALADTSLPVGESTPVTIPFSARVTGLDASDVNLTHANGALGPLTANAEGKNQVVANNSAADTTAPVLSTATVSGRDLVLSYTEASGLGLDATHPAPATAFAVSSSRGVAIAVESVTVNATAKTVTLRLTHPVDSGEAVTLSYTKPAAGNNALQDAAGNDAANLTNQAVTNNSAADTTAPVLGTATVSGRDLVLSYTEASGLGLDAAHPAPVAAFAVSSSRGVAIAVESLTVNATAKTVTLRLTRSVDRGEAVNLSYTKPMIGNNVLQDAVGNDASNLTNQAVTNNKRTAWTQATPRPLWSAAPLARPSPSPTPW</sequence>
<feature type="domain" description="Bacterial Ig-like" evidence="2">
    <location>
        <begin position="30"/>
        <end position="87"/>
    </location>
</feature>
<evidence type="ECO:0000313" key="3">
    <source>
        <dbReference type="EMBL" id="MCW5321254.1"/>
    </source>
</evidence>
<feature type="region of interest" description="Disordered" evidence="1">
    <location>
        <begin position="331"/>
        <end position="351"/>
    </location>
</feature>
<evidence type="ECO:0000256" key="1">
    <source>
        <dbReference type="SAM" id="MobiDB-lite"/>
    </source>
</evidence>
<dbReference type="Proteomes" id="UP001208935">
    <property type="component" value="Unassembled WGS sequence"/>
</dbReference>
<dbReference type="InterPro" id="IPR044048">
    <property type="entry name" value="Big_12"/>
</dbReference>
<evidence type="ECO:0000313" key="4">
    <source>
        <dbReference type="Proteomes" id="UP001208935"/>
    </source>
</evidence>
<name>A0ABT3KSF5_9BURK</name>
<gene>
    <name evidence="3" type="ORF">D5039_08805</name>
</gene>
<dbReference type="InterPro" id="IPR011801">
    <property type="entry name" value="Swm_rep_I_cyn"/>
</dbReference>
<feature type="compositionally biased region" description="Low complexity" evidence="1">
    <location>
        <begin position="332"/>
        <end position="342"/>
    </location>
</feature>
<dbReference type="Pfam" id="PF13753">
    <property type="entry name" value="SWM_repeat"/>
    <property type="match status" value="2"/>
</dbReference>
<dbReference type="NCBIfam" id="TIGR02059">
    <property type="entry name" value="swm_rep_I"/>
    <property type="match status" value="2"/>
</dbReference>
<organism evidence="3 4">
    <name type="scientific">Verminephrobacter aporrectodeae subsp. tuberculatae</name>
    <dbReference type="NCBI Taxonomy" id="1110392"/>
    <lineage>
        <taxon>Bacteria</taxon>
        <taxon>Pseudomonadati</taxon>
        <taxon>Pseudomonadota</taxon>
        <taxon>Betaproteobacteria</taxon>
        <taxon>Burkholderiales</taxon>
        <taxon>Comamonadaceae</taxon>
        <taxon>Verminephrobacter</taxon>
    </lineage>
</organism>
<accession>A0ABT3KSF5</accession>
<proteinExistence type="predicted"/>
<evidence type="ECO:0000259" key="2">
    <source>
        <dbReference type="Pfam" id="PF19078"/>
    </source>
</evidence>
<dbReference type="EMBL" id="QZCW01000001">
    <property type="protein sequence ID" value="MCW5321254.1"/>
    <property type="molecule type" value="Genomic_DNA"/>
</dbReference>
<reference evidence="4" key="1">
    <citation type="submission" date="2023-07" db="EMBL/GenBank/DDBJ databases">
        <title>Verminephrobacter genomes.</title>
        <authorList>
            <person name="Lund M.B."/>
        </authorList>
    </citation>
    <scope>NUCLEOTIDE SEQUENCE [LARGE SCALE GENOMIC DNA]</scope>
    <source>
        <strain evidence="4">AtM5-05</strain>
    </source>
</reference>
<keyword evidence="4" id="KW-1185">Reference proteome</keyword>
<dbReference type="Pfam" id="PF19078">
    <property type="entry name" value="Big_12"/>
    <property type="match status" value="1"/>
</dbReference>
<dbReference type="InterPro" id="IPR028059">
    <property type="entry name" value="SWM_rpt"/>
</dbReference>